<evidence type="ECO:0000313" key="2">
    <source>
        <dbReference type="EMBL" id="SHJ84704.1"/>
    </source>
</evidence>
<dbReference type="AlphaFoldDB" id="A0A1M6MMQ7"/>
<dbReference type="EMBL" id="FRAF01000004">
    <property type="protein sequence ID" value="SHJ84704.1"/>
    <property type="molecule type" value="Genomic_DNA"/>
</dbReference>
<gene>
    <name evidence="2" type="ORF">SAMN05443507_104115</name>
</gene>
<dbReference type="OrthoDB" id="2652483at2"/>
<dbReference type="RefSeq" id="WP_072873189.1">
    <property type="nucleotide sequence ID" value="NZ_FRAF01000004.1"/>
</dbReference>
<accession>A0A1M6MMQ7</accession>
<name>A0A1M6MMQ7_9BACL</name>
<dbReference type="Proteomes" id="UP000184016">
    <property type="component" value="Unassembled WGS sequence"/>
</dbReference>
<sequence>MSRVRIVPVLVIAIVTLGILFGAWQGYQQYRLIAPLQAELSKIPGVESVTINRSPSDTVVIQLGPVQTLVNHDLQSTYNEIQNDVIGTLGSGESIILKDKSDQTLTLDYESLQPIIFEGLNHGTYTQMIANVEKAAAKEGIQARVTMDYHNIYIQLQQGSHYLYDFHAYRLGQGGAVQ</sequence>
<organism evidence="2 3">
    <name type="scientific">Alicyclobacillus tolerans</name>
    <dbReference type="NCBI Taxonomy" id="90970"/>
    <lineage>
        <taxon>Bacteria</taxon>
        <taxon>Bacillati</taxon>
        <taxon>Bacillota</taxon>
        <taxon>Bacilli</taxon>
        <taxon>Bacillales</taxon>
        <taxon>Alicyclobacillaceae</taxon>
        <taxon>Alicyclobacillus</taxon>
    </lineage>
</organism>
<protein>
    <submittedName>
        <fullName evidence="2">Uncharacterized protein</fullName>
    </submittedName>
</protein>
<keyword evidence="1" id="KW-1133">Transmembrane helix</keyword>
<keyword evidence="3" id="KW-1185">Reference proteome</keyword>
<dbReference type="STRING" id="1830138.SAMN05443507_104115"/>
<evidence type="ECO:0000256" key="1">
    <source>
        <dbReference type="SAM" id="Phobius"/>
    </source>
</evidence>
<reference evidence="3" key="1">
    <citation type="submission" date="2016-11" db="EMBL/GenBank/DDBJ databases">
        <authorList>
            <person name="Varghese N."/>
            <person name="Submissions S."/>
        </authorList>
    </citation>
    <scope>NUCLEOTIDE SEQUENCE [LARGE SCALE GENOMIC DNA]</scope>
    <source>
        <strain evidence="3">USBA-503</strain>
    </source>
</reference>
<evidence type="ECO:0000313" key="3">
    <source>
        <dbReference type="Proteomes" id="UP000184016"/>
    </source>
</evidence>
<feature type="transmembrane region" description="Helical" evidence="1">
    <location>
        <begin position="6"/>
        <end position="24"/>
    </location>
</feature>
<proteinExistence type="predicted"/>
<keyword evidence="1" id="KW-0812">Transmembrane</keyword>
<keyword evidence="1" id="KW-0472">Membrane</keyword>